<dbReference type="InterPro" id="IPR000768">
    <property type="entry name" value="ART"/>
</dbReference>
<keyword evidence="4" id="KW-0548">Nucleotidyltransferase</keyword>
<keyword evidence="9" id="KW-0520">NAD</keyword>
<feature type="repeat" description="TPR" evidence="8">
    <location>
        <begin position="312"/>
        <end position="345"/>
    </location>
</feature>
<dbReference type="PROSITE" id="PS51996">
    <property type="entry name" value="TR_MART"/>
    <property type="match status" value="1"/>
</dbReference>
<dbReference type="SMART" id="SM00028">
    <property type="entry name" value="TPR"/>
    <property type="match status" value="4"/>
</dbReference>
<evidence type="ECO:0000256" key="1">
    <source>
        <dbReference type="ARBA" id="ARBA00009558"/>
    </source>
</evidence>
<name>A0A816Q883_9BILA</name>
<gene>
    <name evidence="10" type="ORF">XDN619_LOCUS9782</name>
</gene>
<feature type="repeat" description="TPR" evidence="8">
    <location>
        <begin position="354"/>
        <end position="387"/>
    </location>
</feature>
<evidence type="ECO:0000256" key="7">
    <source>
        <dbReference type="ARBA" id="ARBA00047597"/>
    </source>
</evidence>
<dbReference type="Proteomes" id="UP000663887">
    <property type="component" value="Unassembled WGS sequence"/>
</dbReference>
<accession>A0A816Q883</accession>
<keyword evidence="9" id="KW-0521">NADP</keyword>
<comment type="caution">
    <text evidence="10">The sequence shown here is derived from an EMBL/GenBank/DDBJ whole genome shotgun (WGS) entry which is preliminary data.</text>
</comment>
<keyword evidence="2 9" id="KW-0328">Glycosyltransferase</keyword>
<organism evidence="10 11">
    <name type="scientific">Rotaria magnacalcarata</name>
    <dbReference type="NCBI Taxonomy" id="392030"/>
    <lineage>
        <taxon>Eukaryota</taxon>
        <taxon>Metazoa</taxon>
        <taxon>Spiralia</taxon>
        <taxon>Gnathifera</taxon>
        <taxon>Rotifera</taxon>
        <taxon>Eurotatoria</taxon>
        <taxon>Bdelloidea</taxon>
        <taxon>Philodinida</taxon>
        <taxon>Philodinidae</taxon>
        <taxon>Rotaria</taxon>
    </lineage>
</organism>
<dbReference type="PANTHER" id="PTHR45641:SF19">
    <property type="entry name" value="NEPHROCYSTIN-3"/>
    <property type="match status" value="1"/>
</dbReference>
<dbReference type="Pfam" id="PF01129">
    <property type="entry name" value="ART"/>
    <property type="match status" value="1"/>
</dbReference>
<dbReference type="GO" id="GO:0016779">
    <property type="term" value="F:nucleotidyltransferase activity"/>
    <property type="evidence" value="ECO:0007669"/>
    <property type="project" value="UniProtKB-KW"/>
</dbReference>
<comment type="similarity">
    <text evidence="1 9">Belongs to the Arg-specific ADP-ribosyltransferase family.</text>
</comment>
<reference evidence="10" key="1">
    <citation type="submission" date="2021-02" db="EMBL/GenBank/DDBJ databases">
        <authorList>
            <person name="Nowell W R."/>
        </authorList>
    </citation>
    <scope>NUCLEOTIDE SEQUENCE</scope>
</reference>
<evidence type="ECO:0000256" key="8">
    <source>
        <dbReference type="PROSITE-ProRule" id="PRU00339"/>
    </source>
</evidence>
<dbReference type="EMBL" id="CAJNRG010003356">
    <property type="protein sequence ID" value="CAF2056515.1"/>
    <property type="molecule type" value="Genomic_DNA"/>
</dbReference>
<comment type="catalytic activity">
    <reaction evidence="7 9">
        <text>L-arginyl-[protein] + NAD(+) = N(omega)-(ADP-D-ribosyl)-L-arginyl-[protein] + nicotinamide + H(+)</text>
        <dbReference type="Rhea" id="RHEA:19149"/>
        <dbReference type="Rhea" id="RHEA-COMP:10532"/>
        <dbReference type="Rhea" id="RHEA-COMP:15087"/>
        <dbReference type="ChEBI" id="CHEBI:15378"/>
        <dbReference type="ChEBI" id="CHEBI:17154"/>
        <dbReference type="ChEBI" id="CHEBI:29965"/>
        <dbReference type="ChEBI" id="CHEBI:57540"/>
        <dbReference type="ChEBI" id="CHEBI:142554"/>
        <dbReference type="EC" id="2.4.2.31"/>
    </reaction>
</comment>
<keyword evidence="3 9" id="KW-0808">Transferase</keyword>
<evidence type="ECO:0000256" key="3">
    <source>
        <dbReference type="ARBA" id="ARBA00022679"/>
    </source>
</evidence>
<evidence type="ECO:0000256" key="4">
    <source>
        <dbReference type="ARBA" id="ARBA00022695"/>
    </source>
</evidence>
<keyword evidence="5" id="KW-0677">Repeat</keyword>
<evidence type="ECO:0000256" key="5">
    <source>
        <dbReference type="ARBA" id="ARBA00022737"/>
    </source>
</evidence>
<proteinExistence type="inferred from homology"/>
<keyword evidence="6 8" id="KW-0802">TPR repeat</keyword>
<dbReference type="GO" id="GO:0106274">
    <property type="term" value="F:NAD+-protein-arginine ADP-ribosyltransferase activity"/>
    <property type="evidence" value="ECO:0007669"/>
    <property type="project" value="UniProtKB-EC"/>
</dbReference>
<dbReference type="InterPro" id="IPR011990">
    <property type="entry name" value="TPR-like_helical_dom_sf"/>
</dbReference>
<sequence length="410" mass="47643">MNHSEQQIKPFIEHLRSEYSNNAHKLKDVAQFERDYRPESAVWWYTREPFIYQKLNWALRTLDAPIILKLSFILCDLHRQIETLHQKQVNRNEAKIKLYRGQVLLRVDFEKLQKNKGGLLSFNNFLSTTSDLDVSLAFAKSASVNPDTVGVLFQMSIDTRITTTLFASIREFSEFIDENEILFSMHTVFRIVDVFKVERDHPLYNVNLELTSEDDPSLTKLREHFTKKAEDEPGWTRLARLLLQLDHFDEAEQLCNDLLQQHKASIVTKASLYNIIGLSKAERGELDVALSFYHKILEIFRTTLSKDDSSFGALYLNIGTVYERMGNYAKSIEFYNKSIRIFEKALPEIHPDLSTCYNRIGHWHQTMGDYSKALEFHDKALKLAQKLLPKNHPTLAASYGRIALLYVKSC</sequence>
<dbReference type="Gene3D" id="3.90.176.10">
    <property type="entry name" value="Toxin ADP-ribosyltransferase, Chain A, domain 1"/>
    <property type="match status" value="1"/>
</dbReference>
<evidence type="ECO:0000313" key="11">
    <source>
        <dbReference type="Proteomes" id="UP000663887"/>
    </source>
</evidence>
<dbReference type="EC" id="2.4.2.31" evidence="9"/>
<dbReference type="Pfam" id="PF13424">
    <property type="entry name" value="TPR_12"/>
    <property type="match status" value="1"/>
</dbReference>
<dbReference type="InterPro" id="IPR019734">
    <property type="entry name" value="TPR_rpt"/>
</dbReference>
<dbReference type="SUPFAM" id="SSF56399">
    <property type="entry name" value="ADP-ribosylation"/>
    <property type="match status" value="1"/>
</dbReference>
<protein>
    <recommendedName>
        <fullName evidence="9">NAD(P)(+)--arginine ADP-ribosyltransferase</fullName>
        <ecNumber evidence="9">2.4.2.31</ecNumber>
    </recommendedName>
    <alternativeName>
        <fullName evidence="9">Mono(ADP-ribosyl)transferase</fullName>
    </alternativeName>
</protein>
<evidence type="ECO:0000256" key="2">
    <source>
        <dbReference type="ARBA" id="ARBA00022676"/>
    </source>
</evidence>
<dbReference type="SUPFAM" id="SSF48452">
    <property type="entry name" value="TPR-like"/>
    <property type="match status" value="1"/>
</dbReference>
<evidence type="ECO:0000313" key="10">
    <source>
        <dbReference type="EMBL" id="CAF2056515.1"/>
    </source>
</evidence>
<dbReference type="PANTHER" id="PTHR45641">
    <property type="entry name" value="TETRATRICOPEPTIDE REPEAT PROTEIN (AFU_ORTHOLOGUE AFUA_6G03870)"/>
    <property type="match status" value="1"/>
</dbReference>
<evidence type="ECO:0000256" key="6">
    <source>
        <dbReference type="ARBA" id="ARBA00022803"/>
    </source>
</evidence>
<dbReference type="Gene3D" id="1.25.40.10">
    <property type="entry name" value="Tetratricopeptide repeat domain"/>
    <property type="match status" value="1"/>
</dbReference>
<dbReference type="PROSITE" id="PS50005">
    <property type="entry name" value="TPR"/>
    <property type="match status" value="2"/>
</dbReference>
<evidence type="ECO:0000256" key="9">
    <source>
        <dbReference type="RuleBase" id="RU361228"/>
    </source>
</evidence>
<dbReference type="AlphaFoldDB" id="A0A816Q883"/>